<gene>
    <name evidence="9" type="ORF">GCM10007423_20930</name>
</gene>
<dbReference type="SUPFAM" id="SSF46689">
    <property type="entry name" value="Homeodomain-like"/>
    <property type="match status" value="1"/>
</dbReference>
<dbReference type="Gene3D" id="1.10.10.60">
    <property type="entry name" value="Homeodomain-like"/>
    <property type="match status" value="1"/>
</dbReference>
<dbReference type="Gene3D" id="3.40.50.300">
    <property type="entry name" value="P-loop containing nucleotide triphosphate hydrolases"/>
    <property type="match status" value="1"/>
</dbReference>
<dbReference type="CDD" id="cd00009">
    <property type="entry name" value="AAA"/>
    <property type="match status" value="1"/>
</dbReference>
<dbReference type="PROSITE" id="PS50045">
    <property type="entry name" value="SIGMA54_INTERACT_4"/>
    <property type="match status" value="1"/>
</dbReference>
<dbReference type="SMART" id="SM00448">
    <property type="entry name" value="REC"/>
    <property type="match status" value="1"/>
</dbReference>
<dbReference type="SUPFAM" id="SSF52172">
    <property type="entry name" value="CheY-like"/>
    <property type="match status" value="1"/>
</dbReference>
<dbReference type="Pfam" id="PF00158">
    <property type="entry name" value="Sigma54_activat"/>
    <property type="match status" value="1"/>
</dbReference>
<dbReference type="InterPro" id="IPR003593">
    <property type="entry name" value="AAA+_ATPase"/>
</dbReference>
<keyword evidence="4" id="KW-0238">DNA-binding</keyword>
<keyword evidence="1" id="KW-0547">Nucleotide-binding</keyword>
<evidence type="ECO:0008006" key="11">
    <source>
        <dbReference type="Google" id="ProtNLM"/>
    </source>
</evidence>
<evidence type="ECO:0000259" key="8">
    <source>
        <dbReference type="PROSITE" id="PS50110"/>
    </source>
</evidence>
<dbReference type="Gene3D" id="3.40.50.2300">
    <property type="match status" value="1"/>
</dbReference>
<dbReference type="EMBL" id="BMIA01000001">
    <property type="protein sequence ID" value="GGH31826.1"/>
    <property type="molecule type" value="Genomic_DNA"/>
</dbReference>
<reference evidence="10" key="1">
    <citation type="journal article" date="2019" name="Int. J. Syst. Evol. Microbiol.">
        <title>The Global Catalogue of Microorganisms (GCM) 10K type strain sequencing project: providing services to taxonomists for standard genome sequencing and annotation.</title>
        <authorList>
            <consortium name="The Broad Institute Genomics Platform"/>
            <consortium name="The Broad Institute Genome Sequencing Center for Infectious Disease"/>
            <person name="Wu L."/>
            <person name="Ma J."/>
        </authorList>
    </citation>
    <scope>NUCLEOTIDE SEQUENCE [LARGE SCALE GENOMIC DNA]</scope>
    <source>
        <strain evidence="10">CGMCC 1.15288</strain>
    </source>
</reference>
<dbReference type="Gene3D" id="1.10.8.60">
    <property type="match status" value="1"/>
</dbReference>
<dbReference type="InterPro" id="IPR009057">
    <property type="entry name" value="Homeodomain-like_sf"/>
</dbReference>
<keyword evidence="2" id="KW-0067">ATP-binding</keyword>
<evidence type="ECO:0000259" key="7">
    <source>
        <dbReference type="PROSITE" id="PS50045"/>
    </source>
</evidence>
<keyword evidence="10" id="KW-1185">Reference proteome</keyword>
<dbReference type="InterPro" id="IPR058031">
    <property type="entry name" value="AAA_lid_NorR"/>
</dbReference>
<evidence type="ECO:0000256" key="6">
    <source>
        <dbReference type="PROSITE-ProRule" id="PRU00169"/>
    </source>
</evidence>
<evidence type="ECO:0000256" key="1">
    <source>
        <dbReference type="ARBA" id="ARBA00022741"/>
    </source>
</evidence>
<dbReference type="InterPro" id="IPR027417">
    <property type="entry name" value="P-loop_NTPase"/>
</dbReference>
<dbReference type="PROSITE" id="PS00688">
    <property type="entry name" value="SIGMA54_INTERACT_3"/>
    <property type="match status" value="1"/>
</dbReference>
<accession>A0ABQ1YNC4</accession>
<dbReference type="PANTHER" id="PTHR32071:SF117">
    <property type="entry name" value="PTS-DEPENDENT DIHYDROXYACETONE KINASE OPERON REGULATORY PROTEIN-RELATED"/>
    <property type="match status" value="1"/>
</dbReference>
<dbReference type="InterPro" id="IPR002078">
    <property type="entry name" value="Sigma_54_int"/>
</dbReference>
<evidence type="ECO:0000313" key="10">
    <source>
        <dbReference type="Proteomes" id="UP000600214"/>
    </source>
</evidence>
<keyword evidence="3" id="KW-0805">Transcription regulation</keyword>
<evidence type="ECO:0000256" key="2">
    <source>
        <dbReference type="ARBA" id="ARBA00022840"/>
    </source>
</evidence>
<feature type="domain" description="Sigma-54 factor interaction" evidence="7">
    <location>
        <begin position="338"/>
        <end position="567"/>
    </location>
</feature>
<sequence length="651" mass="72738">MKRKILIVEDLFVEANHLRIMLKRAGYEVTGIARTFEEAVSLIRQHPPGIVLLDIFLAGKKTGIDLAGVLNQQHIPFLYLSANSSEEVLKQAKATRPSGFIVKPFREKDLLVSLEIAEYLHENSSESQLRQEANFQLEVKQLLQSENEWAGQMLGIVKALQKLISFDYAAVGFMGTRHLPFNALHFLRTGFDEYQVMDSEGIQTVWNIRKDEMDALLKATPVDPRTQFYNDERFREMASGNSIRKLVAAKFGMRSNLTIPYPDISMDGQFFFISLYSRRPGAFSGNDLELCDRIQAPLEHIVKEMTGRTSAAFPQVRLGKSVGIVAGNRDAENSFKGMIGQSHLLLNVFNLINQVAGTDTSVLVTGESGTGKERVADNIHSLSSRKNKPFVKVNCAALPISLIESELFGHEKGAFTGATAKRIGRFEQANGGTIFLDEIGDMPAEIQMKLLRVLQQREIERLGGTETIKIDIRVIAATNRNLERAIAEGKFRLDLYYRLNVFPIVMPSLRERRDDIELLVNHFIGYFSRKIGKAVDGVSEKVLKALTDYDWPGNIRELENVIERSVLLARSNIIDQISLPANSTPTNEPSTPEPTFKNIFENERDHIIAVLKACEGRISGENGAAKVLAIPATTLGSKMKKLGIKRHIGVT</sequence>
<dbReference type="Pfam" id="PF25601">
    <property type="entry name" value="AAA_lid_14"/>
    <property type="match status" value="1"/>
</dbReference>
<proteinExistence type="predicted"/>
<protein>
    <recommendedName>
        <fullName evidence="11">Response regulator</fullName>
    </recommendedName>
</protein>
<dbReference type="Pfam" id="PF00072">
    <property type="entry name" value="Response_reg"/>
    <property type="match status" value="1"/>
</dbReference>
<evidence type="ECO:0000256" key="4">
    <source>
        <dbReference type="ARBA" id="ARBA00023125"/>
    </source>
</evidence>
<keyword evidence="6" id="KW-0597">Phosphoprotein</keyword>
<feature type="domain" description="Response regulatory" evidence="8">
    <location>
        <begin position="4"/>
        <end position="118"/>
    </location>
</feature>
<dbReference type="PROSITE" id="PS00676">
    <property type="entry name" value="SIGMA54_INTERACT_2"/>
    <property type="match status" value="1"/>
</dbReference>
<dbReference type="SUPFAM" id="SSF52540">
    <property type="entry name" value="P-loop containing nucleoside triphosphate hydrolases"/>
    <property type="match status" value="1"/>
</dbReference>
<evidence type="ECO:0000256" key="3">
    <source>
        <dbReference type="ARBA" id="ARBA00023015"/>
    </source>
</evidence>
<dbReference type="Proteomes" id="UP000600214">
    <property type="component" value="Unassembled WGS sequence"/>
</dbReference>
<dbReference type="InterPro" id="IPR025943">
    <property type="entry name" value="Sigma_54_int_dom_ATP-bd_2"/>
</dbReference>
<evidence type="ECO:0000256" key="5">
    <source>
        <dbReference type="ARBA" id="ARBA00023163"/>
    </source>
</evidence>
<dbReference type="PROSITE" id="PS50110">
    <property type="entry name" value="RESPONSE_REGULATORY"/>
    <property type="match status" value="1"/>
</dbReference>
<dbReference type="PANTHER" id="PTHR32071">
    <property type="entry name" value="TRANSCRIPTIONAL REGULATORY PROTEIN"/>
    <property type="match status" value="1"/>
</dbReference>
<comment type="caution">
    <text evidence="9">The sequence shown here is derived from an EMBL/GenBank/DDBJ whole genome shotgun (WGS) entry which is preliminary data.</text>
</comment>
<dbReference type="CDD" id="cd17534">
    <property type="entry name" value="REC_DC-like"/>
    <property type="match status" value="1"/>
</dbReference>
<dbReference type="InterPro" id="IPR025944">
    <property type="entry name" value="Sigma_54_int_dom_CS"/>
</dbReference>
<dbReference type="SMART" id="SM00382">
    <property type="entry name" value="AAA"/>
    <property type="match status" value="1"/>
</dbReference>
<dbReference type="PROSITE" id="PS00675">
    <property type="entry name" value="SIGMA54_INTERACT_1"/>
    <property type="match status" value="1"/>
</dbReference>
<dbReference type="InterPro" id="IPR025662">
    <property type="entry name" value="Sigma_54_int_dom_ATP-bd_1"/>
</dbReference>
<feature type="modified residue" description="4-aspartylphosphate" evidence="6">
    <location>
        <position position="54"/>
    </location>
</feature>
<dbReference type="RefSeq" id="WP_188931408.1">
    <property type="nucleotide sequence ID" value="NZ_BMIA01000001.1"/>
</dbReference>
<name>A0ABQ1YNC4_9BACT</name>
<evidence type="ECO:0000313" key="9">
    <source>
        <dbReference type="EMBL" id="GGH31826.1"/>
    </source>
</evidence>
<keyword evidence="5" id="KW-0804">Transcription</keyword>
<dbReference type="InterPro" id="IPR001789">
    <property type="entry name" value="Sig_transdc_resp-reg_receiver"/>
</dbReference>
<dbReference type="InterPro" id="IPR011006">
    <property type="entry name" value="CheY-like_superfamily"/>
</dbReference>
<organism evidence="9 10">
    <name type="scientific">Dyadobacter endophyticus</name>
    <dbReference type="NCBI Taxonomy" id="1749036"/>
    <lineage>
        <taxon>Bacteria</taxon>
        <taxon>Pseudomonadati</taxon>
        <taxon>Bacteroidota</taxon>
        <taxon>Cytophagia</taxon>
        <taxon>Cytophagales</taxon>
        <taxon>Spirosomataceae</taxon>
        <taxon>Dyadobacter</taxon>
    </lineage>
</organism>